<dbReference type="InterPro" id="IPR011009">
    <property type="entry name" value="Kinase-like_dom_sf"/>
</dbReference>
<reference evidence="3" key="1">
    <citation type="submission" date="2025-08" db="UniProtKB">
        <authorList>
            <consortium name="Ensembl"/>
        </authorList>
    </citation>
    <scope>IDENTIFICATION</scope>
</reference>
<feature type="compositionally biased region" description="Low complexity" evidence="1">
    <location>
        <begin position="268"/>
        <end position="282"/>
    </location>
</feature>
<dbReference type="Gene3D" id="3.30.200.20">
    <property type="entry name" value="Phosphorylase Kinase, domain 1"/>
    <property type="match status" value="1"/>
</dbReference>
<evidence type="ECO:0000313" key="3">
    <source>
        <dbReference type="Ensembl" id="ENSRROP00000037940.1"/>
    </source>
</evidence>
<dbReference type="GO" id="GO:0005524">
    <property type="term" value="F:ATP binding"/>
    <property type="evidence" value="ECO:0007669"/>
    <property type="project" value="InterPro"/>
</dbReference>
<name>A0A2K6RAB5_RHIRO</name>
<feature type="region of interest" description="Disordered" evidence="1">
    <location>
        <begin position="219"/>
        <end position="311"/>
    </location>
</feature>
<dbReference type="GO" id="GO:0072318">
    <property type="term" value="P:clathrin coat disassembly"/>
    <property type="evidence" value="ECO:0007669"/>
    <property type="project" value="TreeGrafter"/>
</dbReference>
<dbReference type="InterPro" id="IPR000719">
    <property type="entry name" value="Prot_kinase_dom"/>
</dbReference>
<dbReference type="SMART" id="SM00220">
    <property type="entry name" value="S_TKc"/>
    <property type="match status" value="1"/>
</dbReference>
<reference evidence="3" key="2">
    <citation type="submission" date="2025-09" db="UniProtKB">
        <authorList>
            <consortium name="Ensembl"/>
        </authorList>
    </citation>
    <scope>IDENTIFICATION</scope>
</reference>
<dbReference type="SUPFAM" id="SSF56112">
    <property type="entry name" value="Protein kinase-like (PK-like)"/>
    <property type="match status" value="1"/>
</dbReference>
<sequence length="592" mass="62436">MSLLQSALDFLAGPGSLGGASGRDQSDFVGQTVELGELRLRVRRVLAEGGFAFVYEAQDVGSGREYALKRLLSNEEEKNRAIIQEVCFMKKLSGHPNIVQFCSAASIGKEESDTGQAEFLLLTELCKGNPPGLAAGLVQQDLVFEVGTPAVLPEPVPQEDGVDLLGLHTEVGAGPAVAPQALKAPSSNTDLLSCLLGPPEATSQGPPEDLLGEAPLLLASPAPPLSMQSTPRGGPPAAADPFGPLLLSSDNDSQPCSNPDLFGEFLNSDSAAVPPSFPSAHSAPPPSCSADFLHLGDLPGEPSKMTASSSNPDLLGGWAAWTETAASAVAPAPATEGPLFSPGGQPAPCGSQASWTKSQNPDPFADLGDLSSGLQGSPAGFPPGGFIPKTATTAKGSGSWQTSRPPAQGASWPPQAKPPLKACTQPRPNYAANFSVIGAREERGVRAPSFAQKPKVSENDFEDLLSNQGFSSRSDKKGPKTIAEMRKQDLAKDTDPLKLKLLDWIEGKERNIRALLSTLHTVLWDGESRWTPVGMADLVAPEQVKKHYRRAVLAVHPDKAAGQPYEQHAKMIFMELNDAWSEFENQGSRPLF</sequence>
<proteinExistence type="predicted"/>
<evidence type="ECO:0000313" key="4">
    <source>
        <dbReference type="Proteomes" id="UP000233200"/>
    </source>
</evidence>
<dbReference type="FunFam" id="1.10.287.110:FF:000002">
    <property type="entry name" value="putative tyrosine-protein phosphatase auxilin isoform X2"/>
    <property type="match status" value="1"/>
</dbReference>
<feature type="compositionally biased region" description="Polar residues" evidence="1">
    <location>
        <begin position="248"/>
        <end position="257"/>
    </location>
</feature>
<protein>
    <submittedName>
        <fullName evidence="3">Cyclin G associated kinase</fullName>
    </submittedName>
</protein>
<dbReference type="SUPFAM" id="SSF46565">
    <property type="entry name" value="Chaperone J-domain"/>
    <property type="match status" value="1"/>
</dbReference>
<dbReference type="AlphaFoldDB" id="A0A2K6RAB5"/>
<dbReference type="InterPro" id="IPR036869">
    <property type="entry name" value="J_dom_sf"/>
</dbReference>
<accession>A0A2K6RAB5</accession>
<dbReference type="InterPro" id="IPR001623">
    <property type="entry name" value="DnaJ_domain"/>
</dbReference>
<feature type="compositionally biased region" description="Polar residues" evidence="1">
    <location>
        <begin position="390"/>
        <end position="405"/>
    </location>
</feature>
<dbReference type="Pfam" id="PF00069">
    <property type="entry name" value="Pkinase"/>
    <property type="match status" value="1"/>
</dbReference>
<feature type="compositionally biased region" description="Low complexity" evidence="1">
    <location>
        <begin position="231"/>
        <end position="247"/>
    </location>
</feature>
<dbReference type="PROSITE" id="PS50076">
    <property type="entry name" value="DNAJ_2"/>
    <property type="match status" value="1"/>
</dbReference>
<evidence type="ECO:0000259" key="2">
    <source>
        <dbReference type="PROSITE" id="PS50076"/>
    </source>
</evidence>
<dbReference type="GO" id="GO:0005737">
    <property type="term" value="C:cytoplasm"/>
    <property type="evidence" value="ECO:0007669"/>
    <property type="project" value="TreeGrafter"/>
</dbReference>
<evidence type="ECO:0000256" key="1">
    <source>
        <dbReference type="SAM" id="MobiDB-lite"/>
    </source>
</evidence>
<keyword evidence="4" id="KW-1185">Reference proteome</keyword>
<dbReference type="Gene3D" id="1.10.287.110">
    <property type="entry name" value="DnaJ domain"/>
    <property type="match status" value="1"/>
</dbReference>
<dbReference type="Ensembl" id="ENSRROT00000062412.1">
    <property type="protein sequence ID" value="ENSRROP00000037940.1"/>
    <property type="gene ID" value="ENSRROG00000042256.1"/>
</dbReference>
<organism evidence="3 4">
    <name type="scientific">Rhinopithecus roxellana</name>
    <name type="common">Golden snub-nosed monkey</name>
    <name type="synonym">Pygathrix roxellana</name>
    <dbReference type="NCBI Taxonomy" id="61622"/>
    <lineage>
        <taxon>Eukaryota</taxon>
        <taxon>Metazoa</taxon>
        <taxon>Chordata</taxon>
        <taxon>Craniata</taxon>
        <taxon>Vertebrata</taxon>
        <taxon>Euteleostomi</taxon>
        <taxon>Mammalia</taxon>
        <taxon>Eutheria</taxon>
        <taxon>Euarchontoglires</taxon>
        <taxon>Primates</taxon>
        <taxon>Haplorrhini</taxon>
        <taxon>Catarrhini</taxon>
        <taxon>Cercopithecidae</taxon>
        <taxon>Colobinae</taxon>
        <taxon>Rhinopithecus</taxon>
    </lineage>
</organism>
<dbReference type="GO" id="GO:0004672">
    <property type="term" value="F:protein kinase activity"/>
    <property type="evidence" value="ECO:0007669"/>
    <property type="project" value="InterPro"/>
</dbReference>
<feature type="compositionally biased region" description="Polar residues" evidence="1">
    <location>
        <begin position="351"/>
        <end position="361"/>
    </location>
</feature>
<dbReference type="Proteomes" id="UP000233200">
    <property type="component" value="Unplaced"/>
</dbReference>
<gene>
    <name evidence="3" type="primary">GAK</name>
</gene>
<dbReference type="GeneTree" id="ENSGT00940000159527"/>
<dbReference type="GO" id="GO:0030276">
    <property type="term" value="F:clathrin binding"/>
    <property type="evidence" value="ECO:0007669"/>
    <property type="project" value="TreeGrafter"/>
</dbReference>
<dbReference type="PANTHER" id="PTHR23172">
    <property type="entry name" value="AUXILIN/CYCLIN G-ASSOCIATED KINASE-RELATED"/>
    <property type="match status" value="1"/>
</dbReference>
<dbReference type="GO" id="GO:0031982">
    <property type="term" value="C:vesicle"/>
    <property type="evidence" value="ECO:0007669"/>
    <property type="project" value="TreeGrafter"/>
</dbReference>
<feature type="domain" description="J" evidence="2">
    <location>
        <begin position="528"/>
        <end position="592"/>
    </location>
</feature>
<feature type="region of interest" description="Disordered" evidence="1">
    <location>
        <begin position="329"/>
        <end position="425"/>
    </location>
</feature>
<dbReference type="PANTHER" id="PTHR23172:SF34">
    <property type="entry name" value="CYCLIN-G-ASSOCIATED KINASE"/>
    <property type="match status" value="1"/>
</dbReference>
<dbReference type="SMART" id="SM00271">
    <property type="entry name" value="DnaJ"/>
    <property type="match status" value="1"/>
</dbReference>
<dbReference type="GO" id="GO:0072583">
    <property type="term" value="P:clathrin-dependent endocytosis"/>
    <property type="evidence" value="ECO:0007669"/>
    <property type="project" value="TreeGrafter"/>
</dbReference>
<dbReference type="CDD" id="cd06257">
    <property type="entry name" value="DnaJ"/>
    <property type="match status" value="1"/>
</dbReference>